<reference evidence="4 5" key="1">
    <citation type="submission" date="2020-08" db="EMBL/GenBank/DDBJ databases">
        <title>Sequencing the genomes of 1000 actinobacteria strains.</title>
        <authorList>
            <person name="Klenk H.-P."/>
        </authorList>
    </citation>
    <scope>NUCLEOTIDE SEQUENCE [LARGE SCALE GENOMIC DNA]</scope>
    <source>
        <strain evidence="4 5">DSM 45267</strain>
    </source>
</reference>
<dbReference type="InterPro" id="IPR005182">
    <property type="entry name" value="YdbS-like_PH"/>
</dbReference>
<keyword evidence="2" id="KW-0812">Transmembrane</keyword>
<keyword evidence="2" id="KW-1133">Transmembrane helix</keyword>
<evidence type="ECO:0000313" key="4">
    <source>
        <dbReference type="EMBL" id="MBB3665104.1"/>
    </source>
</evidence>
<evidence type="ECO:0000259" key="3">
    <source>
        <dbReference type="Pfam" id="PF03703"/>
    </source>
</evidence>
<feature type="compositionally biased region" description="Basic and acidic residues" evidence="1">
    <location>
        <begin position="19"/>
        <end position="39"/>
    </location>
</feature>
<keyword evidence="2" id="KW-0472">Membrane</keyword>
<feature type="transmembrane region" description="Helical" evidence="2">
    <location>
        <begin position="86"/>
        <end position="106"/>
    </location>
</feature>
<dbReference type="PANTHER" id="PTHR34473">
    <property type="entry name" value="UPF0699 TRANSMEMBRANE PROTEIN YDBS"/>
    <property type="match status" value="1"/>
</dbReference>
<dbReference type="Proteomes" id="UP000564573">
    <property type="component" value="Unassembled WGS sequence"/>
</dbReference>
<organism evidence="4 5">
    <name type="scientific">Prauserella sediminis</name>
    <dbReference type="NCBI Taxonomy" id="577680"/>
    <lineage>
        <taxon>Bacteria</taxon>
        <taxon>Bacillati</taxon>
        <taxon>Actinomycetota</taxon>
        <taxon>Actinomycetes</taxon>
        <taxon>Pseudonocardiales</taxon>
        <taxon>Pseudonocardiaceae</taxon>
        <taxon>Prauserella</taxon>
        <taxon>Prauserella salsuginis group</taxon>
    </lineage>
</organism>
<proteinExistence type="predicted"/>
<evidence type="ECO:0000313" key="5">
    <source>
        <dbReference type="Proteomes" id="UP000564573"/>
    </source>
</evidence>
<sequence length="201" mass="21469">MGDSESGDADAGRGGTGTAHDRSQHRTEPGRGDGRDDTGVLRLRPPAHRVHRKAVAWWRTRILLVAAAAVAVLVVPAALLPDAARFWVLVPAAVLAVAGVAAAVGMPMWWYRVHRWEVTGDAVYTRTGALWQEWRVAPMSRIQTVDSERGPLEQVFGLATVTVTTASAKGALTIPGLDRDLAADLVHELTETTQATPGDAT</sequence>
<feature type="domain" description="YdbS-like PH" evidence="3">
    <location>
        <begin position="111"/>
        <end position="186"/>
    </location>
</feature>
<comment type="caution">
    <text evidence="4">The sequence shown here is derived from an EMBL/GenBank/DDBJ whole genome shotgun (WGS) entry which is preliminary data.</text>
</comment>
<dbReference type="AlphaFoldDB" id="A0A839XUN9"/>
<dbReference type="EMBL" id="JACIBS010000002">
    <property type="protein sequence ID" value="MBB3665104.1"/>
    <property type="molecule type" value="Genomic_DNA"/>
</dbReference>
<evidence type="ECO:0000256" key="2">
    <source>
        <dbReference type="SAM" id="Phobius"/>
    </source>
</evidence>
<dbReference type="Pfam" id="PF03703">
    <property type="entry name" value="bPH_2"/>
    <property type="match status" value="1"/>
</dbReference>
<accession>A0A839XUN9</accession>
<feature type="transmembrane region" description="Helical" evidence="2">
    <location>
        <begin position="62"/>
        <end position="80"/>
    </location>
</feature>
<feature type="region of interest" description="Disordered" evidence="1">
    <location>
        <begin position="1"/>
        <end position="42"/>
    </location>
</feature>
<protein>
    <recommendedName>
        <fullName evidence="3">YdbS-like PH domain-containing protein</fullName>
    </recommendedName>
</protein>
<name>A0A839XUN9_9PSEU</name>
<evidence type="ECO:0000256" key="1">
    <source>
        <dbReference type="SAM" id="MobiDB-lite"/>
    </source>
</evidence>
<gene>
    <name evidence="4" type="ORF">FB384_004055</name>
</gene>
<dbReference type="PANTHER" id="PTHR34473:SF3">
    <property type="entry name" value="TRANSMEMBRANE PROTEIN-RELATED"/>
    <property type="match status" value="1"/>
</dbReference>
<keyword evidence="5" id="KW-1185">Reference proteome</keyword>